<keyword evidence="2" id="KW-1185">Reference proteome</keyword>
<protein>
    <recommendedName>
        <fullName evidence="3">Tetratricopeptide repeat protein</fullName>
    </recommendedName>
</protein>
<dbReference type="SUPFAM" id="SSF48452">
    <property type="entry name" value="TPR-like"/>
    <property type="match status" value="1"/>
</dbReference>
<dbReference type="EMBL" id="QLII01000004">
    <property type="protein sequence ID" value="RAI72889.1"/>
    <property type="molecule type" value="Genomic_DNA"/>
</dbReference>
<dbReference type="InterPro" id="IPR011990">
    <property type="entry name" value="TPR-like_helical_dom_sf"/>
</dbReference>
<accession>A0A327NF64</accession>
<dbReference type="Proteomes" id="UP000249016">
    <property type="component" value="Unassembled WGS sequence"/>
</dbReference>
<evidence type="ECO:0000313" key="1">
    <source>
        <dbReference type="EMBL" id="RAI72889.1"/>
    </source>
</evidence>
<reference evidence="1 2" key="1">
    <citation type="submission" date="2018-06" db="EMBL/GenBank/DDBJ databases">
        <title>Spirosoma sp. HMF3257 Genome sequencing and assembly.</title>
        <authorList>
            <person name="Kang H."/>
            <person name="Cha I."/>
            <person name="Kim H."/>
            <person name="Kang J."/>
            <person name="Joh K."/>
        </authorList>
    </citation>
    <scope>NUCLEOTIDE SEQUENCE [LARGE SCALE GENOMIC DNA]</scope>
    <source>
        <strain evidence="1 2">HMF3257</strain>
    </source>
</reference>
<proteinExistence type="predicted"/>
<gene>
    <name evidence="1" type="ORF">HMF3257_38970</name>
</gene>
<evidence type="ECO:0008006" key="3">
    <source>
        <dbReference type="Google" id="ProtNLM"/>
    </source>
</evidence>
<comment type="caution">
    <text evidence="1">The sequence shown here is derived from an EMBL/GenBank/DDBJ whole genome shotgun (WGS) entry which is preliminary data.</text>
</comment>
<name>A0A327NF64_9BACT</name>
<organism evidence="1 2">
    <name type="scientific">Spirosoma telluris</name>
    <dbReference type="NCBI Taxonomy" id="2183553"/>
    <lineage>
        <taxon>Bacteria</taxon>
        <taxon>Pseudomonadati</taxon>
        <taxon>Bacteroidota</taxon>
        <taxon>Cytophagia</taxon>
        <taxon>Cytophagales</taxon>
        <taxon>Cytophagaceae</taxon>
        <taxon>Spirosoma</taxon>
    </lineage>
</organism>
<sequence>MQEAIMVRSNAEKESIPQPHLNVLLAQSYYLEALAKGDFRPVEEAGELFIKAYKLKSDTIRYKERAAMAYHQKKDDAEASRLVDEILEQDEFNPKAWNILLLLEPGVAVPTEVQKNPMFKVGELHRIAQANSRLKLSDFETLFVYELETRPPVTKLDRTVLFYWTYVAQYVMHYFFERSGRRLDLQKPHELIGDPDLTYARDIFLQIDKFVKGTEFADHAMFQVARFDLLYCQYFLTDDAEVDQRLTGELFQLFVGSPQNSVSKLLWGDLDPISKVIPQRILDLLSILYSQGQGERMLEAIDALPEALTPMVFLFRGLAFSILKRKPDAIEAYRQFLLQTIEIDDFDACNILTVIQTLIREGQKTEDIEKWRWRQNILKLHTLSLC</sequence>
<dbReference type="AlphaFoldDB" id="A0A327NF64"/>
<evidence type="ECO:0000313" key="2">
    <source>
        <dbReference type="Proteomes" id="UP000249016"/>
    </source>
</evidence>
<dbReference type="RefSeq" id="WP_111351419.1">
    <property type="nucleotide sequence ID" value="NZ_QLII01000004.1"/>
</dbReference>